<keyword evidence="1" id="KW-1133">Transmembrane helix</keyword>
<dbReference type="KEGG" id="soh:D1869_03140"/>
<reference evidence="2 5" key="2">
    <citation type="submission" date="2020-08" db="EMBL/GenBank/DDBJ databases">
        <title>Genomic Encyclopedia of Type Strains, Phase IV (KMG-IV): sequencing the most valuable type-strain genomes for metagenomic binning, comparative biology and taxonomic classification.</title>
        <authorList>
            <person name="Goeker M."/>
        </authorList>
    </citation>
    <scope>NUCLEOTIDE SEQUENCE [LARGE SCALE GENOMIC DNA]</scope>
    <source>
        <strain evidence="2 5">DSM 12421</strain>
    </source>
</reference>
<feature type="transmembrane region" description="Helical" evidence="1">
    <location>
        <begin position="119"/>
        <end position="137"/>
    </location>
</feature>
<sequence>MNFKVIKYFLLSRFTKPFILGTLIFLFFIIITYSALANSIFEPRIFNSLKINFAEFVTFFVIFSGFSSTVQKADYDFLFTSPLKKGEISLLYMIASILLGGGYFIVLGIMFLFIYSMPLSLLTLLSFSIFGIAVSSLSLVKEKIYLIVFTAVWVWFPFFGIQFSPTSILFGKPYLGIISSLVYSIPVIYRSLSDPQIQVSSQKGEIAKSIIKYSNSKNFLIKHFILTYEFAWGYGNSLSGRKLFYYVLYFPKVIAISVLFAIVYYSIFKLVDFTFYDIVAPSVVILAFLMSMGIYAISQERPWIVFVSLDRGSYLSKRILFKSLQNSLIALPFALSDIVLGYPSLGITLFFGSLMGYSLTSYLSSKLNPIQFRGEVYNYRAGSGMLLIIFSEYMVMGVSVISALSLTSSLVFTVISIIITILVIRKKNWETISYELIEKGFV</sequence>
<dbReference type="Proteomes" id="UP000427373">
    <property type="component" value="Chromosome"/>
</dbReference>
<keyword evidence="4" id="KW-1185">Reference proteome</keyword>
<feature type="transmembrane region" description="Helical" evidence="1">
    <location>
        <begin position="53"/>
        <end position="70"/>
    </location>
</feature>
<evidence type="ECO:0000313" key="3">
    <source>
        <dbReference type="EMBL" id="QGR16308.1"/>
    </source>
</evidence>
<dbReference type="RefSeq" id="WP_156013868.1">
    <property type="nucleotide sequence ID" value="NZ_CP045484.1"/>
</dbReference>
<feature type="transmembrane region" description="Helical" evidence="1">
    <location>
        <begin position="377"/>
        <end position="395"/>
    </location>
</feature>
<proteinExistence type="predicted"/>
<evidence type="ECO:0000256" key="1">
    <source>
        <dbReference type="SAM" id="Phobius"/>
    </source>
</evidence>
<feature type="transmembrane region" description="Helical" evidence="1">
    <location>
        <begin position="273"/>
        <end position="298"/>
    </location>
</feature>
<dbReference type="GeneID" id="42800209"/>
<feature type="transmembrane region" description="Helical" evidence="1">
    <location>
        <begin position="345"/>
        <end position="365"/>
    </location>
</feature>
<keyword evidence="1" id="KW-0472">Membrane</keyword>
<keyword evidence="1" id="KW-0812">Transmembrane</keyword>
<evidence type="ECO:0000313" key="5">
    <source>
        <dbReference type="Proteomes" id="UP000582213"/>
    </source>
</evidence>
<feature type="transmembrane region" description="Helical" evidence="1">
    <location>
        <begin position="243"/>
        <end position="267"/>
    </location>
</feature>
<dbReference type="AlphaFoldDB" id="A0A650CEY3"/>
<feature type="transmembrane region" description="Helical" evidence="1">
    <location>
        <begin position="20"/>
        <end position="41"/>
    </location>
</feature>
<evidence type="ECO:0008006" key="6">
    <source>
        <dbReference type="Google" id="ProtNLM"/>
    </source>
</evidence>
<reference evidence="3 4" key="1">
    <citation type="submission" date="2019-10" db="EMBL/GenBank/DDBJ databases">
        <title>Genome Sequences from Six Type Strain Members of the Archaeal Family Sulfolobaceae: Acidianus ambivalens, Acidianus infernus, Metallosphaera prunae, Stygiolobus azoricus, Sulfolobus metallicus, and Sulfurisphaera ohwakuensis.</title>
        <authorList>
            <person name="Counts J.A."/>
            <person name="Kelly R.M."/>
        </authorList>
    </citation>
    <scope>NUCLEOTIDE SEQUENCE [LARGE SCALE GENOMIC DNA]</scope>
    <source>
        <strain evidence="3 4">TA-1</strain>
    </source>
</reference>
<protein>
    <recommendedName>
        <fullName evidence="6">ABC-2 type transport system permease protein</fullName>
    </recommendedName>
</protein>
<accession>A0A650CEY3</accession>
<evidence type="ECO:0000313" key="2">
    <source>
        <dbReference type="EMBL" id="MBB5252750.1"/>
    </source>
</evidence>
<organism evidence="3 4">
    <name type="scientific">Sulfurisphaera ohwakuensis</name>
    <dbReference type="NCBI Taxonomy" id="69656"/>
    <lineage>
        <taxon>Archaea</taxon>
        <taxon>Thermoproteota</taxon>
        <taxon>Thermoprotei</taxon>
        <taxon>Sulfolobales</taxon>
        <taxon>Sulfolobaceae</taxon>
        <taxon>Sulfurisphaera</taxon>
    </lineage>
</organism>
<feature type="transmembrane region" description="Helical" evidence="1">
    <location>
        <begin position="401"/>
        <end position="424"/>
    </location>
</feature>
<feature type="transmembrane region" description="Helical" evidence="1">
    <location>
        <begin position="90"/>
        <end position="113"/>
    </location>
</feature>
<evidence type="ECO:0000313" key="4">
    <source>
        <dbReference type="Proteomes" id="UP000427373"/>
    </source>
</evidence>
<feature type="transmembrane region" description="Helical" evidence="1">
    <location>
        <begin position="144"/>
        <end position="161"/>
    </location>
</feature>
<dbReference type="EMBL" id="JACHFY010000002">
    <property type="protein sequence ID" value="MBB5252750.1"/>
    <property type="molecule type" value="Genomic_DNA"/>
</dbReference>
<name>A0A650CEY3_SULOH</name>
<gene>
    <name evidence="3" type="ORF">D1869_03140</name>
    <name evidence="2" type="ORF">HNQ62_000483</name>
</gene>
<dbReference type="Proteomes" id="UP000582213">
    <property type="component" value="Unassembled WGS sequence"/>
</dbReference>
<dbReference type="OrthoDB" id="42398at2157"/>
<dbReference type="EMBL" id="CP045484">
    <property type="protein sequence ID" value="QGR16308.1"/>
    <property type="molecule type" value="Genomic_DNA"/>
</dbReference>